<evidence type="ECO:0000313" key="4">
    <source>
        <dbReference type="EMBL" id="KAI5083012.1"/>
    </source>
</evidence>
<accession>A0A9D4VB87</accession>
<dbReference type="GO" id="GO:0070390">
    <property type="term" value="C:transcription export complex 2"/>
    <property type="evidence" value="ECO:0007669"/>
    <property type="project" value="TreeGrafter"/>
</dbReference>
<name>A0A9D4VB87_ADICA</name>
<feature type="domain" description="PCI" evidence="3">
    <location>
        <begin position="640"/>
        <end position="818"/>
    </location>
</feature>
<dbReference type="InterPro" id="IPR000717">
    <property type="entry name" value="PCI_dom"/>
</dbReference>
<feature type="compositionally biased region" description="Polar residues" evidence="2">
    <location>
        <begin position="423"/>
        <end position="434"/>
    </location>
</feature>
<dbReference type="OrthoDB" id="264795at2759"/>
<dbReference type="Pfam" id="PF03399">
    <property type="entry name" value="SAC3_GANP"/>
    <property type="match status" value="1"/>
</dbReference>
<dbReference type="Gene3D" id="1.25.40.990">
    <property type="match status" value="1"/>
</dbReference>
<feature type="region of interest" description="Disordered" evidence="2">
    <location>
        <begin position="358"/>
        <end position="434"/>
    </location>
</feature>
<reference evidence="4" key="1">
    <citation type="submission" date="2021-01" db="EMBL/GenBank/DDBJ databases">
        <title>Adiantum capillus-veneris genome.</title>
        <authorList>
            <person name="Fang Y."/>
            <person name="Liao Q."/>
        </authorList>
    </citation>
    <scope>NUCLEOTIDE SEQUENCE</scope>
    <source>
        <strain evidence="4">H3</strain>
        <tissue evidence="4">Leaf</tissue>
    </source>
</reference>
<protein>
    <recommendedName>
        <fullName evidence="3">PCI domain-containing protein</fullName>
    </recommendedName>
</protein>
<comment type="caution">
    <text evidence="4">The sequence shown here is derived from an EMBL/GenBank/DDBJ whole genome shotgun (WGS) entry which is preliminary data.</text>
</comment>
<dbReference type="InterPro" id="IPR005062">
    <property type="entry name" value="SAC3/GANP/THP3_conserved"/>
</dbReference>
<feature type="compositionally biased region" description="Low complexity" evidence="2">
    <location>
        <begin position="55"/>
        <end position="66"/>
    </location>
</feature>
<feature type="compositionally biased region" description="Basic and acidic residues" evidence="2">
    <location>
        <begin position="358"/>
        <end position="371"/>
    </location>
</feature>
<organism evidence="4 5">
    <name type="scientific">Adiantum capillus-veneris</name>
    <name type="common">Maidenhair fern</name>
    <dbReference type="NCBI Taxonomy" id="13818"/>
    <lineage>
        <taxon>Eukaryota</taxon>
        <taxon>Viridiplantae</taxon>
        <taxon>Streptophyta</taxon>
        <taxon>Embryophyta</taxon>
        <taxon>Tracheophyta</taxon>
        <taxon>Polypodiopsida</taxon>
        <taxon>Polypodiidae</taxon>
        <taxon>Polypodiales</taxon>
        <taxon>Pteridineae</taxon>
        <taxon>Pteridaceae</taxon>
        <taxon>Vittarioideae</taxon>
        <taxon>Adiantum</taxon>
    </lineage>
</organism>
<dbReference type="PANTHER" id="PTHR12436">
    <property type="entry name" value="80 KDA MCM3-ASSOCIATED PROTEIN"/>
    <property type="match status" value="1"/>
</dbReference>
<gene>
    <name evidence="4" type="ORF">GOP47_0002755</name>
</gene>
<sequence length="838" mass="93725">MATRVSPRSNASSASSSSTSSTRRTYRNPSFGRHCDNPNLDPWVPDGRSAYAAKQQQQHTRGQWGQKSHQAGRGWSDSATQCATKESDSRLEWRSQKQAVDSFSGYLDRGQFQGAHQLERSYKSSSFQPQGLPTMRTSNGQWNVNPKEQSFYAQQSEPQSSWGRHQTKPNRLVPDKFARGGNITYDQGYTSGRNTHDNHGIPATILNATSEIRGTAASFQQGFRDYSITSNHGSLGHVGQSSQGSRHSTGRVSGSGGAVELQRAQGGSNGWEKPRVSNSRGLGEKIDSYRPLIIRDGTGQRNDEVASTSGSLATNRYWEGMGAVTGSWADECGDDAPQTFQVGAKSVGNTYKAERGYHDVATIRRPNDSDNSRSSFDTGVANRDKWRQNSWRGSNDKVGAGTSTHSLNSKQGSNVKQGEAGRNSGQQGSVKHSMSTALDHMGKAGTSSNERGGLQKEVCFRGSEGGQEATTPKNQMLSAQENVEVSDDATLPFIMGTCEDMCPLKEREQRERLRDLAVFERVNRNPSKTSKQLAVKKFCRTFTGVKLLSEDVRPLRILWSTLQYLLNLLDDTEFAFDVIHNFLFDRTRAIRQELGMQRIANSQAINMYEEIVRFHILSEHELNQRGSGRRLSDSHLNLQQLSKSLLSLFDLYSLNRKEKPANEAEFRAYYVLLNLDSNKHHQADLLSVWFRQCPAVLLKSWELKFTRAILRCYRLGNYRAFFQLAQEATFLQSCLMELHFNEVRLQSLSAMNQGGYKLHPIPLADIAKQLLIKEGDLEELCTLCGLSAGMDSSRVRCLFVKQSQFSAPKELPFYRCPCIINKKPASYFEEVTGTRQRL</sequence>
<dbReference type="GO" id="GO:0006406">
    <property type="term" value="P:mRNA export from nucleus"/>
    <property type="evidence" value="ECO:0007669"/>
    <property type="project" value="TreeGrafter"/>
</dbReference>
<feature type="compositionally biased region" description="Polar residues" evidence="2">
    <location>
        <begin position="401"/>
        <end position="416"/>
    </location>
</feature>
<dbReference type="Proteomes" id="UP000886520">
    <property type="component" value="Chromosome 3"/>
</dbReference>
<feature type="compositionally biased region" description="Polar residues" evidence="2">
    <location>
        <begin position="154"/>
        <end position="164"/>
    </location>
</feature>
<evidence type="ECO:0000256" key="1">
    <source>
        <dbReference type="ARBA" id="ARBA00038443"/>
    </source>
</evidence>
<dbReference type="PANTHER" id="PTHR12436:SF3">
    <property type="entry name" value="GERMINAL-CENTER ASSOCIATED NUCLEAR PROTEIN"/>
    <property type="match status" value="1"/>
</dbReference>
<feature type="region of interest" description="Disordered" evidence="2">
    <location>
        <begin position="234"/>
        <end position="283"/>
    </location>
</feature>
<feature type="region of interest" description="Disordered" evidence="2">
    <location>
        <begin position="1"/>
        <end position="90"/>
    </location>
</feature>
<dbReference type="InterPro" id="IPR045107">
    <property type="entry name" value="SAC3/GANP/THP3"/>
</dbReference>
<dbReference type="GO" id="GO:0005737">
    <property type="term" value="C:cytoplasm"/>
    <property type="evidence" value="ECO:0007669"/>
    <property type="project" value="TreeGrafter"/>
</dbReference>
<feature type="compositionally biased region" description="Polar residues" evidence="2">
    <location>
        <begin position="234"/>
        <end position="252"/>
    </location>
</feature>
<evidence type="ECO:0000259" key="3">
    <source>
        <dbReference type="PROSITE" id="PS50250"/>
    </source>
</evidence>
<feature type="region of interest" description="Disordered" evidence="2">
    <location>
        <begin position="154"/>
        <end position="179"/>
    </location>
</feature>
<feature type="compositionally biased region" description="Low complexity" evidence="2">
    <location>
        <begin position="1"/>
        <end position="30"/>
    </location>
</feature>
<proteinExistence type="inferred from homology"/>
<dbReference type="PROSITE" id="PS50250">
    <property type="entry name" value="PCI"/>
    <property type="match status" value="1"/>
</dbReference>
<dbReference type="EMBL" id="JABFUD020000002">
    <property type="protein sequence ID" value="KAI5083012.1"/>
    <property type="molecule type" value="Genomic_DNA"/>
</dbReference>
<evidence type="ECO:0000256" key="2">
    <source>
        <dbReference type="SAM" id="MobiDB-lite"/>
    </source>
</evidence>
<dbReference type="AlphaFoldDB" id="A0A9D4VB87"/>
<keyword evidence="5" id="KW-1185">Reference proteome</keyword>
<comment type="similarity">
    <text evidence="1">Belongs to the SAC3 family.</text>
</comment>
<evidence type="ECO:0000313" key="5">
    <source>
        <dbReference type="Proteomes" id="UP000886520"/>
    </source>
</evidence>